<protein>
    <recommendedName>
        <fullName evidence="3">Portal protein</fullName>
    </recommendedName>
</protein>
<gene>
    <name evidence="2" type="ORF">LCGC14_0310530</name>
</gene>
<evidence type="ECO:0000256" key="1">
    <source>
        <dbReference type="SAM" id="MobiDB-lite"/>
    </source>
</evidence>
<sequence length="676" mass="74291">MPLDTASADELWRLRDTLVNQFENRTTKWRRRRDIRYRRMTQELKKLPLNSLVSDTALIVQQTELPNQDCHKRVKRLIANKPRFEIVLSSGNTSEQSMGQKLEDGLKALYKWMTRSNPAFEWQVVEYQQGDGLGIAKIDFLPDHGASLAHFDLDDIEKDDEPEDDDDAVERNKARRMFREELEAAQDKDNPEALAFGKATDRALRAELPPYRLSAVDPLTCSFFRDGDGIATIVEAGKKSLHPLLEALNSAGYPIEVKNNRLILGGEGSDVVSGRTAPDYVSIVRDLSMEVGYAEIRTRNEIVLLIEHPDIKDVTPDMKSSDRGVHLVFPNPFGPYTTGYALVYGDITTEADPADEFQPPILGLLNLAQPDNVLATALLSAAVEEALAPSYVKVSPEARLPATDESKAPDVQQGREIAVVQGDIKKVETPKTSVERVSSRILQEQGIYTFQEALQGDATSDTSGHRLALQIAQADIQAVPYQNARADALAELMKGIIYSVRKHGLPVYIPTLPNSARSGKKLRVSEPAVITPEMADLNFDLLVTLGAETAVTKYAKWQATSQREAEGSLGYLTMMEQSDVENPEDEIARVFEGKMLKATMEGVMPEIVKMVIQRAQQKLQLAMGPTPGSGLAEGGGQGGGIEDIIRLPGVNMPVAPSVTDQGPPVMEGGGDQPITV</sequence>
<name>A0A0F9TM50_9ZZZZ</name>
<evidence type="ECO:0000313" key="2">
    <source>
        <dbReference type="EMBL" id="KKN82240.1"/>
    </source>
</evidence>
<comment type="caution">
    <text evidence="2">The sequence shown here is derived from an EMBL/GenBank/DDBJ whole genome shotgun (WGS) entry which is preliminary data.</text>
</comment>
<proteinExistence type="predicted"/>
<evidence type="ECO:0008006" key="3">
    <source>
        <dbReference type="Google" id="ProtNLM"/>
    </source>
</evidence>
<feature type="compositionally biased region" description="Gly residues" evidence="1">
    <location>
        <begin position="667"/>
        <end position="676"/>
    </location>
</feature>
<accession>A0A0F9TM50</accession>
<organism evidence="2">
    <name type="scientific">marine sediment metagenome</name>
    <dbReference type="NCBI Taxonomy" id="412755"/>
    <lineage>
        <taxon>unclassified sequences</taxon>
        <taxon>metagenomes</taxon>
        <taxon>ecological metagenomes</taxon>
    </lineage>
</organism>
<feature type="region of interest" description="Disordered" evidence="1">
    <location>
        <begin position="655"/>
        <end position="676"/>
    </location>
</feature>
<dbReference type="EMBL" id="LAZR01000203">
    <property type="protein sequence ID" value="KKN82240.1"/>
    <property type="molecule type" value="Genomic_DNA"/>
</dbReference>
<reference evidence="2" key="1">
    <citation type="journal article" date="2015" name="Nature">
        <title>Complex archaea that bridge the gap between prokaryotes and eukaryotes.</title>
        <authorList>
            <person name="Spang A."/>
            <person name="Saw J.H."/>
            <person name="Jorgensen S.L."/>
            <person name="Zaremba-Niedzwiedzka K."/>
            <person name="Martijn J."/>
            <person name="Lind A.E."/>
            <person name="van Eijk R."/>
            <person name="Schleper C."/>
            <person name="Guy L."/>
            <person name="Ettema T.J."/>
        </authorList>
    </citation>
    <scope>NUCLEOTIDE SEQUENCE</scope>
</reference>
<dbReference type="AlphaFoldDB" id="A0A0F9TM50"/>